<gene>
    <name evidence="3" type="ORF">TWF730_007417</name>
</gene>
<dbReference type="Pfam" id="PF09458">
    <property type="entry name" value="H_lectin"/>
    <property type="match status" value="2"/>
</dbReference>
<dbReference type="InterPro" id="IPR019019">
    <property type="entry name" value="H-type_lectin_domain"/>
</dbReference>
<organism evidence="3 4">
    <name type="scientific">Orbilia blumenaviensis</name>
    <dbReference type="NCBI Taxonomy" id="1796055"/>
    <lineage>
        <taxon>Eukaryota</taxon>
        <taxon>Fungi</taxon>
        <taxon>Dikarya</taxon>
        <taxon>Ascomycota</taxon>
        <taxon>Pezizomycotina</taxon>
        <taxon>Orbiliomycetes</taxon>
        <taxon>Orbiliales</taxon>
        <taxon>Orbiliaceae</taxon>
        <taxon>Orbilia</taxon>
    </lineage>
</organism>
<feature type="domain" description="H-type lectin" evidence="2">
    <location>
        <begin position="203"/>
        <end position="265"/>
    </location>
</feature>
<dbReference type="SUPFAM" id="SSF141086">
    <property type="entry name" value="Agglutinin HPA-like"/>
    <property type="match status" value="2"/>
</dbReference>
<sequence length="371" mass="39977">MKPFRKLNGEGSSGGAPYSQEGTVTGDGSGGSKVDALLAAAPRLSFQDDDSLRPPSYDDANSVRSVFLPAHAGGAQDQIGVGVQDAIEFEYQFQVARSYEELATTVVRHAGSKTTVLAIQRLALGSHRPSTQTATSFSLVAVPLAANQLELTAKANPELAMRSLKVGMLDIAEDDPDIQFGTIDWSERGTGKPGVYGTELPPVFFERPYSMPPDILMFLNTFAFKPNSLRKIRPSIIGAGQQGFHPKITTGTSTLIDAKATWVAIPKDSMRFDCGIFEVAPKASATASSFTGTVQFTKWKFPKKQPPKVFVGLAGIDMDTTRPFRYSVAVTGLSHEGFSWTVRNWDDSTFAYSWGAALSWIAIANPPITAL</sequence>
<proteinExistence type="predicted"/>
<evidence type="ECO:0000256" key="1">
    <source>
        <dbReference type="SAM" id="MobiDB-lite"/>
    </source>
</evidence>
<comment type="caution">
    <text evidence="3">The sequence shown here is derived from an EMBL/GenBank/DDBJ whole genome shotgun (WGS) entry which is preliminary data.</text>
</comment>
<evidence type="ECO:0000313" key="3">
    <source>
        <dbReference type="EMBL" id="KAK6358062.1"/>
    </source>
</evidence>
<protein>
    <recommendedName>
        <fullName evidence="2">H-type lectin domain-containing protein</fullName>
    </recommendedName>
</protein>
<dbReference type="Proteomes" id="UP001373714">
    <property type="component" value="Unassembled WGS sequence"/>
</dbReference>
<evidence type="ECO:0000259" key="2">
    <source>
        <dbReference type="Pfam" id="PF09458"/>
    </source>
</evidence>
<accession>A0AAV9V800</accession>
<evidence type="ECO:0000313" key="4">
    <source>
        <dbReference type="Proteomes" id="UP001373714"/>
    </source>
</evidence>
<feature type="region of interest" description="Disordered" evidence="1">
    <location>
        <begin position="1"/>
        <end position="33"/>
    </location>
</feature>
<name>A0AAV9V800_9PEZI</name>
<feature type="domain" description="H-type lectin" evidence="2">
    <location>
        <begin position="294"/>
        <end position="363"/>
    </location>
</feature>
<dbReference type="EMBL" id="JAVHNS010000004">
    <property type="protein sequence ID" value="KAK6358062.1"/>
    <property type="molecule type" value="Genomic_DNA"/>
</dbReference>
<reference evidence="3 4" key="1">
    <citation type="submission" date="2019-10" db="EMBL/GenBank/DDBJ databases">
        <authorList>
            <person name="Palmer J.M."/>
        </authorList>
    </citation>
    <scope>NUCLEOTIDE SEQUENCE [LARGE SCALE GENOMIC DNA]</scope>
    <source>
        <strain evidence="3 4">TWF730</strain>
    </source>
</reference>
<keyword evidence="4" id="KW-1185">Reference proteome</keyword>
<dbReference type="GO" id="GO:0030246">
    <property type="term" value="F:carbohydrate binding"/>
    <property type="evidence" value="ECO:0007669"/>
    <property type="project" value="InterPro"/>
</dbReference>
<dbReference type="Gene3D" id="2.60.40.2080">
    <property type="match status" value="2"/>
</dbReference>
<dbReference type="InterPro" id="IPR037221">
    <property type="entry name" value="H-type_lectin_dom_sf"/>
</dbReference>
<dbReference type="AlphaFoldDB" id="A0AAV9V800"/>
<dbReference type="GO" id="GO:0007155">
    <property type="term" value="P:cell adhesion"/>
    <property type="evidence" value="ECO:0007669"/>
    <property type="project" value="InterPro"/>
</dbReference>